<feature type="domain" description="Protein SirB1 N-terminal" evidence="1">
    <location>
        <begin position="18"/>
        <end position="118"/>
    </location>
</feature>
<dbReference type="Pfam" id="PF13369">
    <property type="entry name" value="Transglut_core2"/>
    <property type="match status" value="1"/>
</dbReference>
<organism evidence="2 3">
    <name type="scientific">Cymbomonas tetramitiformis</name>
    <dbReference type="NCBI Taxonomy" id="36881"/>
    <lineage>
        <taxon>Eukaryota</taxon>
        <taxon>Viridiplantae</taxon>
        <taxon>Chlorophyta</taxon>
        <taxon>Pyramimonadophyceae</taxon>
        <taxon>Pyramimonadales</taxon>
        <taxon>Pyramimonadaceae</taxon>
        <taxon>Cymbomonas</taxon>
    </lineage>
</organism>
<reference evidence="2 3" key="1">
    <citation type="journal article" date="2015" name="Genome Biol. Evol.">
        <title>Comparative Genomics of a Bacterivorous Green Alga Reveals Evolutionary Causalities and Consequences of Phago-Mixotrophic Mode of Nutrition.</title>
        <authorList>
            <person name="Burns J.A."/>
            <person name="Paasch A."/>
            <person name="Narechania A."/>
            <person name="Kim E."/>
        </authorList>
    </citation>
    <scope>NUCLEOTIDE SEQUENCE [LARGE SCALE GENOMIC DNA]</scope>
    <source>
        <strain evidence="2 3">PLY_AMNH</strain>
    </source>
</reference>
<protein>
    <recommendedName>
        <fullName evidence="1">Protein SirB1 N-terminal domain-containing protein</fullName>
    </recommendedName>
</protein>
<evidence type="ECO:0000259" key="1">
    <source>
        <dbReference type="Pfam" id="PF13369"/>
    </source>
</evidence>
<dbReference type="AlphaFoldDB" id="A0AAE0G644"/>
<name>A0AAE0G644_9CHLO</name>
<evidence type="ECO:0000313" key="3">
    <source>
        <dbReference type="Proteomes" id="UP001190700"/>
    </source>
</evidence>
<sequence length="153" mass="16552">GPPVGARSLVSAVRAAGGRQVHGVNMPMQFLVGVQKGCAQEAVPNGGHHDSGTEPVSQSGDRLFVDVFDGGTILSADDVITRLRGLQQEHGMLGSMRPDRIVSSIAPMEPRNIWRRMIANLMESSKVRGDLESTTYWLGVMMDIPQSDRLGDR</sequence>
<keyword evidence="3" id="KW-1185">Reference proteome</keyword>
<gene>
    <name evidence="2" type="ORF">CYMTET_20067</name>
</gene>
<dbReference type="Proteomes" id="UP001190700">
    <property type="component" value="Unassembled WGS sequence"/>
</dbReference>
<dbReference type="InterPro" id="IPR032698">
    <property type="entry name" value="SirB1_N"/>
</dbReference>
<evidence type="ECO:0000313" key="2">
    <source>
        <dbReference type="EMBL" id="KAK3271596.1"/>
    </source>
</evidence>
<feature type="non-terminal residue" evidence="2">
    <location>
        <position position="1"/>
    </location>
</feature>
<accession>A0AAE0G644</accession>
<comment type="caution">
    <text evidence="2">The sequence shown here is derived from an EMBL/GenBank/DDBJ whole genome shotgun (WGS) entry which is preliminary data.</text>
</comment>
<dbReference type="EMBL" id="LGRX02009567">
    <property type="protein sequence ID" value="KAK3271596.1"/>
    <property type="molecule type" value="Genomic_DNA"/>
</dbReference>
<proteinExistence type="predicted"/>